<evidence type="ECO:0000256" key="2">
    <source>
        <dbReference type="SAM" id="SignalP"/>
    </source>
</evidence>
<accession>A0A562YGT0</accession>
<name>A0A562YGT0_9FLAO</name>
<reference evidence="4 5" key="2">
    <citation type="submission" date="2019-07" db="EMBL/GenBank/DDBJ databases">
        <title>Seonamhaeicola sp. W255 draft genome.</title>
        <authorList>
            <person name="Zhang X.-Y."/>
            <person name="Zhang R."/>
            <person name="Zhong Y.-L."/>
            <person name="Du Z.-J."/>
        </authorList>
    </citation>
    <scope>NUCLEOTIDE SEQUENCE [LARGE SCALE GENOMIC DNA]</scope>
    <source>
        <strain evidence="4 5">W255</strain>
    </source>
</reference>
<gene>
    <name evidence="4" type="ORF">E1J38_002890</name>
</gene>
<feature type="chain" id="PRO_5022846861" evidence="2">
    <location>
        <begin position="25"/>
        <end position="114"/>
    </location>
</feature>
<feature type="domain" description="Secretion system C-terminal sorting" evidence="3">
    <location>
        <begin position="42"/>
        <end position="113"/>
    </location>
</feature>
<keyword evidence="1 2" id="KW-0732">Signal</keyword>
<dbReference type="Proteomes" id="UP000295814">
    <property type="component" value="Unassembled WGS sequence"/>
</dbReference>
<feature type="signal peptide" evidence="2">
    <location>
        <begin position="1"/>
        <end position="24"/>
    </location>
</feature>
<keyword evidence="5" id="KW-1185">Reference proteome</keyword>
<organism evidence="4 5">
    <name type="scientific">Seonamhaeicola sediminis</name>
    <dbReference type="NCBI Taxonomy" id="2528206"/>
    <lineage>
        <taxon>Bacteria</taxon>
        <taxon>Pseudomonadati</taxon>
        <taxon>Bacteroidota</taxon>
        <taxon>Flavobacteriia</taxon>
        <taxon>Flavobacteriales</taxon>
        <taxon>Flavobacteriaceae</taxon>
    </lineage>
</organism>
<comment type="caution">
    <text evidence="4">The sequence shown here is derived from an EMBL/GenBank/DDBJ whole genome shotgun (WGS) entry which is preliminary data.</text>
</comment>
<dbReference type="AlphaFoldDB" id="A0A562YGT0"/>
<dbReference type="NCBIfam" id="TIGR04183">
    <property type="entry name" value="Por_Secre_tail"/>
    <property type="match status" value="1"/>
</dbReference>
<sequence>MRKSYFLTFFVFLVLILTSHLSGAQDFTNASSIKENIEGLSIYPNPVSSGRTFINITSKQNLSKKIEFFNVLGKRIYSTNLVDKQLNITNLNKGVYILKITEGDVSETRKLVIK</sequence>
<proteinExistence type="predicted"/>
<dbReference type="InterPro" id="IPR026444">
    <property type="entry name" value="Secre_tail"/>
</dbReference>
<dbReference type="Pfam" id="PF18962">
    <property type="entry name" value="Por_Secre_tail"/>
    <property type="match status" value="1"/>
</dbReference>
<evidence type="ECO:0000313" key="5">
    <source>
        <dbReference type="Proteomes" id="UP000295814"/>
    </source>
</evidence>
<evidence type="ECO:0000313" key="4">
    <source>
        <dbReference type="EMBL" id="TWO33736.1"/>
    </source>
</evidence>
<reference evidence="4 5" key="1">
    <citation type="submission" date="2019-03" db="EMBL/GenBank/DDBJ databases">
        <authorList>
            <person name="Zhong Y.L."/>
        </authorList>
    </citation>
    <scope>NUCLEOTIDE SEQUENCE [LARGE SCALE GENOMIC DNA]</scope>
    <source>
        <strain evidence="4 5">W255</strain>
    </source>
</reference>
<evidence type="ECO:0000256" key="1">
    <source>
        <dbReference type="ARBA" id="ARBA00022729"/>
    </source>
</evidence>
<dbReference type="EMBL" id="SMZJ02000002">
    <property type="protein sequence ID" value="TWO33736.1"/>
    <property type="molecule type" value="Genomic_DNA"/>
</dbReference>
<evidence type="ECO:0000259" key="3">
    <source>
        <dbReference type="Pfam" id="PF18962"/>
    </source>
</evidence>
<dbReference type="OrthoDB" id="862563at2"/>
<protein>
    <submittedName>
        <fullName evidence="4">T9SS type A sorting domain-containing protein</fullName>
    </submittedName>
</protein>